<keyword evidence="1" id="KW-1133">Transmembrane helix</keyword>
<evidence type="ECO:0000256" key="1">
    <source>
        <dbReference type="SAM" id="Phobius"/>
    </source>
</evidence>
<keyword evidence="3" id="KW-1185">Reference proteome</keyword>
<dbReference type="EMBL" id="JAUSUG010000007">
    <property type="protein sequence ID" value="MDQ0254786.1"/>
    <property type="molecule type" value="Genomic_DNA"/>
</dbReference>
<dbReference type="GO" id="GO:0006508">
    <property type="term" value="P:proteolysis"/>
    <property type="evidence" value="ECO:0007669"/>
    <property type="project" value="UniProtKB-KW"/>
</dbReference>
<evidence type="ECO:0000313" key="3">
    <source>
        <dbReference type="Proteomes" id="UP001230005"/>
    </source>
</evidence>
<reference evidence="2 3" key="1">
    <citation type="submission" date="2023-07" db="EMBL/GenBank/DDBJ databases">
        <title>Genomic Encyclopedia of Type Strains, Phase IV (KMG-IV): sequencing the most valuable type-strain genomes for metagenomic binning, comparative biology and taxonomic classification.</title>
        <authorList>
            <person name="Goeker M."/>
        </authorList>
    </citation>
    <scope>NUCLEOTIDE SEQUENCE [LARGE SCALE GENOMIC DNA]</scope>
    <source>
        <strain evidence="2 3">DSM 9768</strain>
    </source>
</reference>
<feature type="transmembrane region" description="Helical" evidence="1">
    <location>
        <begin position="35"/>
        <end position="53"/>
    </location>
</feature>
<keyword evidence="1" id="KW-0472">Membrane</keyword>
<sequence length="70" mass="8159">MKYILQRGVINTFGEFIGILVSPIDFVVKSLSYEALIGLTMLVTAVIVTYGIFEYRRLLKEYQETYHKKH</sequence>
<comment type="caution">
    <text evidence="2">The sequence shown here is derived from an EMBL/GenBank/DDBJ whole genome shotgun (WGS) entry which is preliminary data.</text>
</comment>
<keyword evidence="2" id="KW-0645">Protease</keyword>
<keyword evidence="1" id="KW-0812">Transmembrane</keyword>
<dbReference type="Proteomes" id="UP001230005">
    <property type="component" value="Unassembled WGS sequence"/>
</dbReference>
<keyword evidence="2" id="KW-0378">Hydrolase</keyword>
<dbReference type="GO" id="GO:0008233">
    <property type="term" value="F:peptidase activity"/>
    <property type="evidence" value="ECO:0007669"/>
    <property type="project" value="UniProtKB-KW"/>
</dbReference>
<proteinExistence type="predicted"/>
<gene>
    <name evidence="2" type="ORF">J2S74_002165</name>
</gene>
<name>A0ABT9ZVM5_9BACI</name>
<evidence type="ECO:0000313" key="2">
    <source>
        <dbReference type="EMBL" id="MDQ0254786.1"/>
    </source>
</evidence>
<accession>A0ABT9ZVM5</accession>
<organism evidence="2 3">
    <name type="scientific">Evansella vedderi</name>
    <dbReference type="NCBI Taxonomy" id="38282"/>
    <lineage>
        <taxon>Bacteria</taxon>
        <taxon>Bacillati</taxon>
        <taxon>Bacillota</taxon>
        <taxon>Bacilli</taxon>
        <taxon>Bacillales</taxon>
        <taxon>Bacillaceae</taxon>
        <taxon>Evansella</taxon>
    </lineage>
</organism>
<protein>
    <submittedName>
        <fullName evidence="2">ABC-type protease/lipase transport system fused ATPase/permease subunit</fullName>
    </submittedName>
</protein>